<accession>A0AAD7ZYS7</accession>
<dbReference type="EMBL" id="JASPKZ010005296">
    <property type="protein sequence ID" value="KAJ9588901.1"/>
    <property type="molecule type" value="Genomic_DNA"/>
</dbReference>
<evidence type="ECO:0000313" key="1">
    <source>
        <dbReference type="EMBL" id="KAJ9588901.1"/>
    </source>
</evidence>
<reference evidence="1" key="1">
    <citation type="journal article" date="2023" name="IScience">
        <title>Live-bearing cockroach genome reveals convergent evolutionary mechanisms linked to viviparity in insects and beyond.</title>
        <authorList>
            <person name="Fouks B."/>
            <person name="Harrison M.C."/>
            <person name="Mikhailova A.A."/>
            <person name="Marchal E."/>
            <person name="English S."/>
            <person name="Carruthers M."/>
            <person name="Jennings E.C."/>
            <person name="Chiamaka E.L."/>
            <person name="Frigard R.A."/>
            <person name="Pippel M."/>
            <person name="Attardo G.M."/>
            <person name="Benoit J.B."/>
            <person name="Bornberg-Bauer E."/>
            <person name="Tobe S.S."/>
        </authorList>
    </citation>
    <scope>NUCLEOTIDE SEQUENCE</scope>
    <source>
        <strain evidence="1">Stay&amp;Tobe</strain>
    </source>
</reference>
<organism evidence="1 2">
    <name type="scientific">Diploptera punctata</name>
    <name type="common">Pacific beetle cockroach</name>
    <dbReference type="NCBI Taxonomy" id="6984"/>
    <lineage>
        <taxon>Eukaryota</taxon>
        <taxon>Metazoa</taxon>
        <taxon>Ecdysozoa</taxon>
        <taxon>Arthropoda</taxon>
        <taxon>Hexapoda</taxon>
        <taxon>Insecta</taxon>
        <taxon>Pterygota</taxon>
        <taxon>Neoptera</taxon>
        <taxon>Polyneoptera</taxon>
        <taxon>Dictyoptera</taxon>
        <taxon>Blattodea</taxon>
        <taxon>Blaberoidea</taxon>
        <taxon>Blaberidae</taxon>
        <taxon>Diplopterinae</taxon>
        <taxon>Diploptera</taxon>
    </lineage>
</organism>
<gene>
    <name evidence="1" type="ORF">L9F63_017779</name>
</gene>
<feature type="non-terminal residue" evidence="1">
    <location>
        <position position="130"/>
    </location>
</feature>
<sequence length="130" mass="14757">CRTLKTSIMFSTSLYTTKITEVVLSLRILGNFLPILRKRRLSCMTRKEHYEPNTQIGECTPEPCHPFNGKPTGGCCRYGYSLGLAALCMRLADIQLTASQQFQTLPARYTCVKSNKMTQICYTQIYKMAV</sequence>
<proteinExistence type="predicted"/>
<comment type="caution">
    <text evidence="1">The sequence shown here is derived from an EMBL/GenBank/DDBJ whole genome shotgun (WGS) entry which is preliminary data.</text>
</comment>
<dbReference type="Proteomes" id="UP001233999">
    <property type="component" value="Unassembled WGS sequence"/>
</dbReference>
<keyword evidence="2" id="KW-1185">Reference proteome</keyword>
<protein>
    <submittedName>
        <fullName evidence="1">Uncharacterized protein</fullName>
    </submittedName>
</protein>
<feature type="non-terminal residue" evidence="1">
    <location>
        <position position="1"/>
    </location>
</feature>
<reference evidence="1" key="2">
    <citation type="submission" date="2023-05" db="EMBL/GenBank/DDBJ databases">
        <authorList>
            <person name="Fouks B."/>
        </authorList>
    </citation>
    <scope>NUCLEOTIDE SEQUENCE</scope>
    <source>
        <strain evidence="1">Stay&amp;Tobe</strain>
        <tissue evidence="1">Testes</tissue>
    </source>
</reference>
<evidence type="ECO:0000313" key="2">
    <source>
        <dbReference type="Proteomes" id="UP001233999"/>
    </source>
</evidence>
<dbReference type="AlphaFoldDB" id="A0AAD7ZYS7"/>
<name>A0AAD7ZYS7_DIPPU</name>